<dbReference type="InterPro" id="IPR036388">
    <property type="entry name" value="WH-like_DNA-bd_sf"/>
</dbReference>
<dbReference type="AlphaFoldDB" id="A0AAX4FUL9"/>
<dbReference type="KEGG" id="mrc:R6Y96_09910"/>
<proteinExistence type="predicted"/>
<gene>
    <name evidence="5" type="ORF">R6Y96_09910</name>
</gene>
<evidence type="ECO:0000256" key="2">
    <source>
        <dbReference type="ARBA" id="ARBA00023167"/>
    </source>
</evidence>
<dbReference type="GeneID" id="85733473"/>
<dbReference type="SUPFAM" id="SSF54631">
    <property type="entry name" value="CBS-domain pair"/>
    <property type="match status" value="1"/>
</dbReference>
<dbReference type="PROSITE" id="PS51371">
    <property type="entry name" value="CBS"/>
    <property type="match status" value="2"/>
</dbReference>
<accession>A0AAX4FUL9</accession>
<dbReference type="GO" id="GO:0009086">
    <property type="term" value="P:methionine biosynthetic process"/>
    <property type="evidence" value="ECO:0007669"/>
    <property type="project" value="UniProtKB-KW"/>
</dbReference>
<dbReference type="GO" id="GO:0003677">
    <property type="term" value="F:DNA binding"/>
    <property type="evidence" value="ECO:0007669"/>
    <property type="project" value="InterPro"/>
</dbReference>
<dbReference type="InterPro" id="IPR000644">
    <property type="entry name" value="CBS_dom"/>
</dbReference>
<dbReference type="PANTHER" id="PTHR43080">
    <property type="entry name" value="CBS DOMAIN-CONTAINING PROTEIN CBSX3, MITOCHONDRIAL"/>
    <property type="match status" value="1"/>
</dbReference>
<dbReference type="RefSeq" id="WP_318621261.1">
    <property type="nucleotide sequence ID" value="NZ_CP137642.1"/>
</dbReference>
<feature type="domain" description="CBS" evidence="4">
    <location>
        <begin position="177"/>
        <end position="233"/>
    </location>
</feature>
<name>A0AAX4FUL9_9EURY</name>
<dbReference type="InterPro" id="IPR046342">
    <property type="entry name" value="CBS_dom_sf"/>
</dbReference>
<dbReference type="InterPro" id="IPR051257">
    <property type="entry name" value="Diverse_CBS-Domain"/>
</dbReference>
<dbReference type="InterPro" id="IPR016436">
    <property type="entry name" value="UCP005063_CBS"/>
</dbReference>
<dbReference type="Pfam" id="PF03444">
    <property type="entry name" value="WHD_HrcA"/>
    <property type="match status" value="1"/>
</dbReference>
<dbReference type="GO" id="GO:0006355">
    <property type="term" value="P:regulation of DNA-templated transcription"/>
    <property type="evidence" value="ECO:0007669"/>
    <property type="project" value="InterPro"/>
</dbReference>
<evidence type="ECO:0000313" key="6">
    <source>
        <dbReference type="Proteomes" id="UP001305652"/>
    </source>
</evidence>
<dbReference type="InterPro" id="IPR005104">
    <property type="entry name" value="WHTH_HrcA_DNA-bd"/>
</dbReference>
<feature type="domain" description="CBS" evidence="4">
    <location>
        <begin position="241"/>
        <end position="293"/>
    </location>
</feature>
<dbReference type="EMBL" id="CP137642">
    <property type="protein sequence ID" value="WOX57590.1"/>
    <property type="molecule type" value="Genomic_DNA"/>
</dbReference>
<dbReference type="SUPFAM" id="SSF46785">
    <property type="entry name" value="Winged helix' DNA-binding domain"/>
    <property type="match status" value="1"/>
</dbReference>
<keyword evidence="1 3" id="KW-0129">CBS domain</keyword>
<keyword evidence="2" id="KW-0486">Methionine biosynthesis</keyword>
<dbReference type="Gene3D" id="3.10.580.10">
    <property type="entry name" value="CBS-domain"/>
    <property type="match status" value="1"/>
</dbReference>
<sequence length="293" mass="31908">MELSPIQKDILITLITLYHQSSHSIKGEEIAEVLRRNPGTVRNQMQALRALGLVDGVPGPKGGYSPTARAYTELNLGDLEHQFEVPIVRDGEKVKGVRVTELGFTTLCHPDLCQAVVKIIGSVKLFNMGDMVTIGPTPVNKLLVRGEVFGMDENREALLISVSEMISLPKRPISHYMSTPVRTLPITATFRDAIHLFNKHHIHGAPVLDDAGNLAGIVTLSDIARGLDAGSTLDAPIAQVMTTDVVIAPPSIRLYELVGRFKEREIGRLVVVENGKPVGIVTQSDIISIFPSF</sequence>
<keyword evidence="2" id="KW-0028">Amino-acid biosynthesis</keyword>
<dbReference type="Pfam" id="PF00571">
    <property type="entry name" value="CBS"/>
    <property type="match status" value="2"/>
</dbReference>
<dbReference type="Proteomes" id="UP001305652">
    <property type="component" value="Chromosome"/>
</dbReference>
<protein>
    <submittedName>
        <fullName evidence="5">CBS domain-containing protein</fullName>
    </submittedName>
</protein>
<organism evidence="5 6">
    <name type="scientific">Methanoculleus receptaculi</name>
    <dbReference type="NCBI Taxonomy" id="394967"/>
    <lineage>
        <taxon>Archaea</taxon>
        <taxon>Methanobacteriati</taxon>
        <taxon>Methanobacteriota</taxon>
        <taxon>Stenosarchaea group</taxon>
        <taxon>Methanomicrobia</taxon>
        <taxon>Methanomicrobiales</taxon>
        <taxon>Methanomicrobiaceae</taxon>
        <taxon>Methanoculleus</taxon>
    </lineage>
</organism>
<evidence type="ECO:0000256" key="1">
    <source>
        <dbReference type="ARBA" id="ARBA00023122"/>
    </source>
</evidence>
<evidence type="ECO:0000256" key="3">
    <source>
        <dbReference type="PROSITE-ProRule" id="PRU00703"/>
    </source>
</evidence>
<reference evidence="5 6" key="1">
    <citation type="submission" date="2023-10" db="EMBL/GenBank/DDBJ databases">
        <title>The complete genome sequence of Methanoculleus receptaculi DSM 18860.</title>
        <authorList>
            <person name="Lai S.-J."/>
            <person name="You Y.-T."/>
            <person name="Chen S.-C."/>
        </authorList>
    </citation>
    <scope>NUCLEOTIDE SEQUENCE [LARGE SCALE GENOMIC DNA]</scope>
    <source>
        <strain evidence="5 6">DSM 18860</strain>
    </source>
</reference>
<dbReference type="Gene3D" id="1.10.10.10">
    <property type="entry name" value="Winged helix-like DNA-binding domain superfamily/Winged helix DNA-binding domain"/>
    <property type="match status" value="1"/>
</dbReference>
<dbReference type="PIRSF" id="PIRSF005063">
    <property type="entry name" value="UCP005063_CBS_MJ1232"/>
    <property type="match status" value="1"/>
</dbReference>
<evidence type="ECO:0000259" key="4">
    <source>
        <dbReference type="PROSITE" id="PS51371"/>
    </source>
</evidence>
<dbReference type="InterPro" id="IPR036390">
    <property type="entry name" value="WH_DNA-bd_sf"/>
</dbReference>
<dbReference type="PANTHER" id="PTHR43080:SF2">
    <property type="entry name" value="CBS DOMAIN-CONTAINING PROTEIN"/>
    <property type="match status" value="1"/>
</dbReference>
<dbReference type="SMART" id="SM00116">
    <property type="entry name" value="CBS"/>
    <property type="match status" value="2"/>
</dbReference>
<keyword evidence="6" id="KW-1185">Reference proteome</keyword>
<evidence type="ECO:0000313" key="5">
    <source>
        <dbReference type="EMBL" id="WOX57590.1"/>
    </source>
</evidence>